<dbReference type="SUPFAM" id="SSF57184">
    <property type="entry name" value="Growth factor receptor domain"/>
    <property type="match status" value="3"/>
</dbReference>
<evidence type="ECO:0000313" key="40">
    <source>
        <dbReference type="Proteomes" id="UP000246464"/>
    </source>
</evidence>
<dbReference type="CDD" id="cd00198">
    <property type="entry name" value="vWFA"/>
    <property type="match status" value="1"/>
</dbReference>
<dbReference type="InterPro" id="IPR013106">
    <property type="entry name" value="Ig_V-set"/>
</dbReference>
<dbReference type="FunFam" id="2.60.40.10:FF:000130">
    <property type="entry name" value="Hemicentin 1"/>
    <property type="match status" value="7"/>
</dbReference>
<feature type="domain" description="Ig-like" evidence="37">
    <location>
        <begin position="1970"/>
        <end position="2057"/>
    </location>
</feature>
<feature type="domain" description="Ig-like" evidence="37">
    <location>
        <begin position="2830"/>
        <end position="2918"/>
    </location>
</feature>
<feature type="domain" description="Ig-like" evidence="37">
    <location>
        <begin position="2342"/>
        <end position="2435"/>
    </location>
</feature>
<feature type="domain" description="Ig-like" evidence="37">
    <location>
        <begin position="2154"/>
        <end position="2244"/>
    </location>
</feature>
<dbReference type="InterPro" id="IPR006605">
    <property type="entry name" value="G2_nidogen/fibulin_G2F"/>
</dbReference>
<dbReference type="Pfam" id="PF13499">
    <property type="entry name" value="EF-hand_7"/>
    <property type="match status" value="1"/>
</dbReference>
<dbReference type="FunFam" id="2.10.25.10:FF:000010">
    <property type="entry name" value="Pro-epidermal growth factor"/>
    <property type="match status" value="1"/>
</dbReference>
<comment type="subcellular location">
    <subcellularLocation>
        <location evidence="2">Cell junction</location>
    </subcellularLocation>
    <subcellularLocation>
        <location evidence="1">Cell membrane</location>
    </subcellularLocation>
    <subcellularLocation>
        <location evidence="4">Cytoplasm</location>
    </subcellularLocation>
    <subcellularLocation>
        <location evidence="3">Membrane</location>
        <topology evidence="3">Single-pass type I membrane protein</topology>
    </subcellularLocation>
    <subcellularLocation>
        <location evidence="5">Secreted</location>
        <location evidence="5">Extracellular space</location>
        <location evidence="5">Extracellular matrix</location>
    </subcellularLocation>
</comment>
<keyword evidence="26" id="KW-0449">Lipoprotein</keyword>
<feature type="domain" description="Ig-like" evidence="37">
    <location>
        <begin position="3388"/>
        <end position="3472"/>
    </location>
</feature>
<evidence type="ECO:0000256" key="8">
    <source>
        <dbReference type="ARBA" id="ARBA00022490"/>
    </source>
</evidence>
<evidence type="ECO:0000256" key="5">
    <source>
        <dbReference type="ARBA" id="ARBA00004498"/>
    </source>
</evidence>
<evidence type="ECO:0000256" key="26">
    <source>
        <dbReference type="ARBA" id="ARBA00023288"/>
    </source>
</evidence>
<dbReference type="EMBL" id="CP026251">
    <property type="protein sequence ID" value="AWP06721.1"/>
    <property type="molecule type" value="Genomic_DNA"/>
</dbReference>
<dbReference type="InterPro" id="IPR018097">
    <property type="entry name" value="EGF_Ca-bd_CS"/>
</dbReference>
<dbReference type="FunFam" id="1.10.238.10:FF:000009">
    <property type="entry name" value="Visinin-like protein 1"/>
    <property type="match status" value="1"/>
</dbReference>
<keyword evidence="11 33" id="KW-0245">EGF-like domain</keyword>
<comment type="function">
    <text evidence="29">May be involved in the calcium-dependent regulation of rhodopsin phosphorylation. Binds three calcium ions.</text>
</comment>
<dbReference type="InterPro" id="IPR009017">
    <property type="entry name" value="GFP"/>
</dbReference>
<keyword evidence="22" id="KW-0472">Membrane</keyword>
<evidence type="ECO:0000259" key="35">
    <source>
        <dbReference type="PROSITE" id="PS50026"/>
    </source>
</evidence>
<keyword evidence="21" id="KW-1133">Transmembrane helix</keyword>
<dbReference type="GO" id="GO:0007156">
    <property type="term" value="P:homophilic cell adhesion via plasma membrane adhesion molecules"/>
    <property type="evidence" value="ECO:0007669"/>
    <property type="project" value="TreeGrafter"/>
</dbReference>
<dbReference type="InterPro" id="IPR000884">
    <property type="entry name" value="TSP1_rpt"/>
</dbReference>
<dbReference type="FunFam" id="2.10.25.10:FF:000352">
    <property type="entry name" value="Hemicentin 1"/>
    <property type="match status" value="1"/>
</dbReference>
<gene>
    <name evidence="39" type="ORF">SMAX5B_010834</name>
</gene>
<feature type="domain" description="Ig-like" evidence="37">
    <location>
        <begin position="2248"/>
        <end position="2337"/>
    </location>
</feature>
<evidence type="ECO:0000256" key="27">
    <source>
        <dbReference type="ARBA" id="ARBA00023306"/>
    </source>
</evidence>
<dbReference type="InterPro" id="IPR011992">
    <property type="entry name" value="EF-hand-dom_pair"/>
</dbReference>
<comment type="caution">
    <text evidence="33">Lacks conserved residue(s) required for the propagation of feature annotation.</text>
</comment>
<proteinExistence type="inferred from homology"/>
<dbReference type="PROSITE" id="PS50993">
    <property type="entry name" value="NIDOGEN_G2"/>
    <property type="match status" value="1"/>
</dbReference>
<evidence type="ECO:0000259" key="37">
    <source>
        <dbReference type="PROSITE" id="PS50835"/>
    </source>
</evidence>
<dbReference type="SMART" id="SM00054">
    <property type="entry name" value="EFh"/>
    <property type="match status" value="3"/>
</dbReference>
<evidence type="ECO:0000256" key="2">
    <source>
        <dbReference type="ARBA" id="ARBA00004282"/>
    </source>
</evidence>
<dbReference type="FunFam" id="2.60.40.10:FF:001348">
    <property type="entry name" value="Hemicentin 2"/>
    <property type="match status" value="1"/>
</dbReference>
<evidence type="ECO:0000259" key="38">
    <source>
        <dbReference type="PROSITE" id="PS50993"/>
    </source>
</evidence>
<evidence type="ECO:0000256" key="23">
    <source>
        <dbReference type="ARBA" id="ARBA00023157"/>
    </source>
</evidence>
<keyword evidence="18" id="KW-0677">Repeat</keyword>
<dbReference type="PANTHER" id="PTHR45080">
    <property type="entry name" value="CONTACTIN 5"/>
    <property type="match status" value="1"/>
</dbReference>
<dbReference type="GO" id="GO:0005509">
    <property type="term" value="F:calcium ion binding"/>
    <property type="evidence" value="ECO:0007669"/>
    <property type="project" value="InterPro"/>
</dbReference>
<evidence type="ECO:0000256" key="19">
    <source>
        <dbReference type="ARBA" id="ARBA00022837"/>
    </source>
</evidence>
<dbReference type="PROSITE" id="PS01186">
    <property type="entry name" value="EGF_2"/>
    <property type="match status" value="3"/>
</dbReference>
<feature type="domain" description="EF-hand" evidence="36">
    <location>
        <begin position="186"/>
        <end position="221"/>
    </location>
</feature>
<evidence type="ECO:0000256" key="3">
    <source>
        <dbReference type="ARBA" id="ARBA00004479"/>
    </source>
</evidence>
<keyword evidence="15" id="KW-0519">Myristate</keyword>
<dbReference type="CDD" id="cd00051">
    <property type="entry name" value="EFh"/>
    <property type="match status" value="2"/>
</dbReference>
<organism evidence="39 40">
    <name type="scientific">Scophthalmus maximus</name>
    <name type="common">Turbot</name>
    <name type="synonym">Psetta maxima</name>
    <dbReference type="NCBI Taxonomy" id="52904"/>
    <lineage>
        <taxon>Eukaryota</taxon>
        <taxon>Metazoa</taxon>
        <taxon>Chordata</taxon>
        <taxon>Craniata</taxon>
        <taxon>Vertebrata</taxon>
        <taxon>Euteleostomi</taxon>
        <taxon>Actinopterygii</taxon>
        <taxon>Neopterygii</taxon>
        <taxon>Teleostei</taxon>
        <taxon>Neoteleostei</taxon>
        <taxon>Acanthomorphata</taxon>
        <taxon>Carangaria</taxon>
        <taxon>Pleuronectiformes</taxon>
        <taxon>Pleuronectoidei</taxon>
        <taxon>Scophthalmidae</taxon>
        <taxon>Scophthalmus</taxon>
    </lineage>
</organism>
<dbReference type="InterPro" id="IPR018247">
    <property type="entry name" value="EF_Hand_1_Ca_BS"/>
</dbReference>
<dbReference type="Gene3D" id="2.60.40.10">
    <property type="entry name" value="Immunoglobulins"/>
    <property type="match status" value="33"/>
</dbReference>
<keyword evidence="16" id="KW-0479">Metal-binding</keyword>
<feature type="domain" description="Ig-like" evidence="37">
    <location>
        <begin position="2440"/>
        <end position="2546"/>
    </location>
</feature>
<dbReference type="PROSITE" id="PS01187">
    <property type="entry name" value="EGF_CA"/>
    <property type="match status" value="4"/>
</dbReference>
<evidence type="ECO:0000256" key="11">
    <source>
        <dbReference type="ARBA" id="ARBA00022536"/>
    </source>
</evidence>
<feature type="domain" description="EGF-like" evidence="35">
    <location>
        <begin position="4715"/>
        <end position="4754"/>
    </location>
</feature>
<keyword evidence="10" id="KW-0272">Extracellular matrix</keyword>
<feature type="domain" description="Ig-like" evidence="37">
    <location>
        <begin position="2646"/>
        <end position="2733"/>
    </location>
</feature>
<keyword evidence="14" id="KW-0812">Transmembrane</keyword>
<feature type="region of interest" description="Disordered" evidence="34">
    <location>
        <begin position="1499"/>
        <end position="1524"/>
    </location>
</feature>
<feature type="compositionally biased region" description="Basic and acidic residues" evidence="34">
    <location>
        <begin position="1"/>
        <end position="16"/>
    </location>
</feature>
<keyword evidence="8" id="KW-0963">Cytoplasm</keyword>
<comment type="similarity">
    <text evidence="6">Belongs to the recoverin family.</text>
</comment>
<dbReference type="SMART" id="SM00409">
    <property type="entry name" value="IG"/>
    <property type="match status" value="32"/>
</dbReference>
<feature type="disulfide bond" evidence="33">
    <location>
        <begin position="4719"/>
        <end position="4729"/>
    </location>
</feature>
<dbReference type="Pfam" id="PF23560">
    <property type="entry name" value="GBD_Hemicentin"/>
    <property type="match status" value="1"/>
</dbReference>
<feature type="domain" description="Ig-like" evidence="37">
    <location>
        <begin position="3843"/>
        <end position="3929"/>
    </location>
</feature>
<feature type="domain" description="Ig-like" evidence="37">
    <location>
        <begin position="944"/>
        <end position="1029"/>
    </location>
</feature>
<evidence type="ECO:0000256" key="16">
    <source>
        <dbReference type="ARBA" id="ARBA00022723"/>
    </source>
</evidence>
<dbReference type="InterPro" id="IPR009030">
    <property type="entry name" value="Growth_fac_rcpt_cys_sf"/>
</dbReference>
<dbReference type="InterPro" id="IPR026823">
    <property type="entry name" value="cEGF"/>
</dbReference>
<dbReference type="InterPro" id="IPR036179">
    <property type="entry name" value="Ig-like_dom_sf"/>
</dbReference>
<keyword evidence="23 33" id="KW-1015">Disulfide bond</keyword>
<dbReference type="Pfam" id="PF13927">
    <property type="entry name" value="Ig_3"/>
    <property type="match status" value="8"/>
</dbReference>
<feature type="domain" description="Ig-like" evidence="37">
    <location>
        <begin position="3934"/>
        <end position="4015"/>
    </location>
</feature>
<feature type="region of interest" description="Disordered" evidence="34">
    <location>
        <begin position="1"/>
        <end position="52"/>
    </location>
</feature>
<evidence type="ECO:0000256" key="22">
    <source>
        <dbReference type="ARBA" id="ARBA00023136"/>
    </source>
</evidence>
<dbReference type="FunFam" id="2.10.25.10:FF:000238">
    <property type="entry name" value="Hemicentin 1"/>
    <property type="match status" value="1"/>
</dbReference>
<feature type="domain" description="EGF-like" evidence="35">
    <location>
        <begin position="4407"/>
        <end position="4446"/>
    </location>
</feature>
<keyword evidence="40" id="KW-1185">Reference proteome</keyword>
<dbReference type="InterPro" id="IPR013098">
    <property type="entry name" value="Ig_I-set"/>
</dbReference>
<sequence length="4922" mass="535019">MLPERTKSRVYRERAVPRQSKLHPEPQGFAPTQDADRRRGTPQQVVPDRGHEEQMFAVKVPTSAGAQRRGGSNRCFVPRWIWRCGGELKIMGKSNSKLKPEVVEELTRKTYFTEKEVQQWYKGFIKDCPSGQLDAVGFQKIYKQFFPFGDPTKFASFVFNVFDENKDGRIEFSEFIQALSVTSRGTLDEKLRWAFKLYDLDNDGYITRDEMLNIVDAIYQMVGNTVELPEEENTPEKRVDRIFAMMDKNADGKLTLQEFQEGSKADPSIVQALSLYDGLVWIQLSLHLRLVQHHHTDTGGSQKTFVARPYGLCLCGTAYTLECCGQCCGSPTEQSKEQNLFGDCLVLALCVSAHRLLAVPRVEEDDGSGDSASTLAFVFDVTGSMYDDLKQVIEGASRILEKTLSRRTRPIKNFVLVPFHDPEIGPVSITTDPKKFQQDLQELFVQGGGDCPEMSIGAIKKALEVSLPGSFIYVFTDARAKDFRLKRDVLQLVQLRQSQVVFVLTGDCGDRSQPGYRAYEEIAATSSGQIFHLDKQQVNEVLKWVEETIQALKVHLLSSNHDSAQENQWEVPFDPSLREVTVSLSGPAPQIELRDPFGRVVGVEQGLKELLNIPNSARVVNLKFPRPGAWKLKVSCSGRHTLRVTGVSNLDFRAGFSSVPVSEFNHTRERPIKGLPAHVLLKCTGLKPPGQLSHVELMSGSGRSLRTIPVPLPSDLGQQGLWSLPEFRTPSQSFFIKGTGKDEEGYRFQRLSSVSYTNIVPDPPAVRMPDLVKGFYMQPTVIGCSVDSDIPYRLRFSRSGITLGEEQFFQNSAIASWEIPHASAEDEGLYECIAQSSAGQGRALAQLTVREPPPVLRPAVNVTSTVGGVAVLYCQVEGSMRHNLTWLRGGRTIRARAGRLRLLPDSSLQVNGVRTQDAGEYHCVATNANGDSRITVWLLVPEAPSVVVHPQSQAFSRGDEIRLVCLASGSPPPQIFWSHGNMFLTNRTRLSLDQYGVLTIRGALPEDAGNYTCLATNEVGTASQWVSLTFAEVPRITVAQQDVLVSVGGDATLECQATGVPSPLVHWFKGELEVGSAPFVEQDVHRGTLLIRGVQEVDAGQYSCVASSSAGSSAGTVTLEVGAGPLFSEAPVDVAANVGENITLPCVARGFPQPTVTWHRQDGRQIHTRTDSQSRTMQLENGHLLIQSVWLDDEGLYICEARNQFGTSKTEARVSVTGLEPPVLAHAAPIITTGIGQSLSIPCMLLDGIPLPERHWSQNGKPIQLNGRMFLRSDGSLYIERTVPEDAGTYVCTAVNVAGSVNITVTLEVQAPPEINAGPYHYIANEGVDITLSCKASGVPRPNVVWSKGRQPLPRDHSSLQSDSDGYLHILNPTTEDAGIFICTATSPVGYASREIQLSVNTMPKIMGVRDHDNTVKMTAEVGAEVVLPCEAQGSPSPLVTWSRNGHPIPPVTAGAFGQRQQPSAGEQCVASAEEEHLLPLGSPLPCFHVWSPWVQTGPAKRKRRVGGARKRGGKGTDRGRDTSPGCLMFGFPGDWRKQASCVKGDSFSPATLSGSEESDQGPIAPVSLLCQPVYTDDLTPTWAGRPLVQFRLPHSHLKFKIADIHLTAFPNFLLLWHVFGGEGSVHHVMAIHPSVHLVGITCFPQRHQSANLLIFKLPVSSESCDQHAAVSANIIVPHRTKCIDFTMVIVKETIHWGDFNALAVVQTPLSYDNINFHPTQIYFSSNMFTVLPSGSLKISDVRLIDSKLYTCTAENPAGNVSVSYILHIQVKPRIQPAPSLLKALVGQTVTLPCVVQGEPSPEVTWFHNGLPLGVNTTPLRIQQVSLADQGTYQCVARNSAGQETLEIKLEILGEYQHCSLRGSRILSRCMCVCVCMCLSVGVVFLSSSLGCTPVPDQVVISCIKAVTHHVMQVTNVCTLLCISQDCLGLPLSCSCKMSRKRMELFLTVFTSFLNYSLCVINTSSLIFAPTFAEPGDAIMEKVANSKVIIPCPAEGSPHPKVRWFKNGLEIHPEQSEFSVARDGALVINTASASHSGDFKCMATNEAGSVERKTRLKVNVPPEIQDNNQPLNLTVTLKQPLTLGCDAFGIPSPTVTWTKDGQLVNSPGVYLQNGNRLLRIYRVQPDHAGQFACTAQNPAGEARREYNIVVQAPPVISGTSRMQDLTVVLGQEVEFQCRVSGQPPPRVEWSRDGEVLSRDGDPHVEFLEDGQVLKVKSVRLRDQGLYQCLASNNAGTQMRQFRLTVQAPPTIKGPSETSEVSVVLGFPTVLPCDVEGSPTPSITWLKDNQPIVSSPQLTYARGGQALRLGSAQGDSTGLYTCKATNPAGAATKHYSVSVLVPPQIESDSTSLTFGGKEEKVRINGSITLSCLAKGFPEPKVNWFKDGQLLTGNFHAGVQESGYFLNIDNAMLSHEGQYTCVVTNSAGEDKRDFHVTIQVPPIFHRVTNREAAWGLGHEDDSNDQDMVEKREVVLGHPVSLSCESNAIPPPKLSWYKDGRKLTSVDGVVLLPGGQVLQIARVQKEDAGKYTCQAVNEAGEDHMHFELEILIPPVIMGASEEFMEEMGAVVNSTVALHCDVSGHPAPVVSWLRDGQPVHADSQHHLSEDGTQLQLLSVQVSDMAGYLCVAENKVGTVEKMFSLTVQVPPRITGSKEEEVSVIEGHMVSLLCDVQAYPPPEITWTRDGQVHLFGNGIHILPGGQMLQLPRVRLEDAGQYVCTATNSAGQDQKNILLSVYVPPTLKHRPDAESDLVTPHVGSSVTLRCEAHGVPEPEVTWYKNGLQLAAGNGLKMDRHQVEIIGVQMKDGGTYTCKVSNMAGQVDKTFRLAVHVPPVLAGPLQESLNYTLGSHVGLLCEATGVPVPSITWLKDGTPIESSLQWQWSVRGNRLELGPLTLSHAGTYTCVAKNNEGHTQKDYTLTVQVSPTILDSDHPSDVSAPTGEELTLECRATGIPTPRLSWLKDGVTLEESDTRHIAVTPDGSTLTLLRLSPEDSGTYTCLAVSPAGQESKIYTLFVLVPPSISGETTVPREVQVTQDSAVTLECQAAGNPSPQISWLKNGHPLLLSPRARLLSGDSVLRISPVQLSDSGVYTCVARSRAGLAELSYDVQVQVPPGVDHVEPVEPVTVVQGSLVTLTCEARGVPPPTLTWMKDGQPLSLHRNLLLDGQETRLQLPDVAPSDAGLYSCVASNQAGSSTKSFNLTVLEPPKMSSFSSPEELTIAVDSALELECSAVGVPPPTLSWLKDGRPLEGNDIVQQDGQFVRISKVKVEDGGLYTCLASNLAGEDGKNHWVRVQVPPTLLGAGDVRTLTVPVNGHLTLECLADSDPPPNIEWYKDEAKLQPGGRIQRLAGGQYLELQEVRPEDSGQYSCEVTNMAGSTSLFFTVEILLPPVIKESSSLVTTHVGQDAVLSCEVEGDSSPTVMWRKDGFPVSPDNNKYPLSEGSLRVQGVQLSDAGRYYCTVSNQAGSDHRGIDLRVFVGPSISPGPFNVTVTTGIRAVLSCETTGIPPPTVSWKRNGTPLHISQLPGSYRILSSGSLVLLSPSSEDEGYFECTALNDVGEERRVIEVIVQVPPSIEDDVTTVTAVKMSPVVLPCQVQGRPQPTITWTKGGTKLGSRGGSYRVLPTGVLEITAAVPSHAGRYTCSARNPAGVANKHISLTVQEPPEIRPMAEEVQVVLHHGTILPCEAQGFPRPSITWQREGVPIAAGHRLAVLSNGALKFSRVTLGDAGSYQCLAKNEAGLAVGRTKLVLQVPPVLSVPRVEYTAVLGQPVSLECVADGQPQPEVTWHKERRPVVDSAHMRIFANGTLAITSTQRSNAGLYTCTANNLAGRASQDMRLVIQIPPMIPPVQTELSVIQGFQALLPCAAQGSPEPRVSWEKDSAIVANLPGKFTVLRSGELIIERAEPGDAGVFTCVATNTVGSVRQDIRLSINMRPAFKELPGDVTLNKGQSLALSCHAQGTPSPAISWTVNNSPYAGAAVDEAGRSSIIVDNVTTSDAGTYVCIAENSVGSIRVLSFVRVREPPVLKGEARMSQTVFQGGSAMLDCPVHGDPSPVLRWLRERKPLLRSLRMQALLNGSLVIYSITAADEGEYQCVAESEAGTVERTIALKVQINGGYSNWQEWSPCSSSCGQGFQERIRLCNNPEPANGGRSCSGSSIDSRKCHAGLCPGETPRKTRGSLIGMVNDREFGVSFLEANITDNDEEQSSTLQARLDNIPPSVGPLLRVLVSVFAPIYWTTVLQSGAARNGYSFTQGQFRQESQLEFESGEILRLTHVARGLDPEGVLLIDIVVNGFVPPSLSSSHLSLQEFDESYVQTGQGQLYSWSSQAHQRGGNPMVLRCNHTIIYEDQEERQGPLLQLLKVSGMNSVYNMFTLTLDFHVTSSLLIPDGYEDTCPKGFILDKASYCADEDECALQSPCSHSCNNVMGGFSCACPSGFTISTETDTCQDIDECSQDSHMCHYNQQCVNTVGTYRCQAKCGPGFKPSITGSSCEDVDECQESALSPCQHQCLNTLGSYRCICHPGYQLSGHRCIDINECMRNVCPAHQQCRNTEGGYQCFDSCPAGMTKSENGACMDIDECQDGSHMCRYTQICQNTIGGYGCVCPRGYRSQGVGLPCLDIDECLQTPNPCAYQCRNVPGSFRCLCPPGTVLLGDGRSCAGLERGQIFTNGTRVRARIRPQLVSSLGRPILSRSHGVSRITRQSCPAGYNNRDGTCVDVDECLLRKPCQHECRNTIGSFQCRCPPGYQLLPNGRSCKDIDECVEQGIQCGHNQMCFNTRGGYQCLDTPCPASYQSGGSPGTCYRPCSLDCATGGSPLLLQYKLLTLPSGIPANHNVVRLSAFSESGVLQERTAFTILEQQSETGVVGRVFGIRDEAGRGIIFTLRGLDRPGLVRLKVQATTISLQGRITYQSIFIIYISISTYPY</sequence>
<dbReference type="SMART" id="SM00408">
    <property type="entry name" value="IGc2"/>
    <property type="match status" value="32"/>
</dbReference>
<feature type="domain" description="Ig-like" evidence="37">
    <location>
        <begin position="2923"/>
        <end position="3011"/>
    </location>
</feature>
<feature type="domain" description="EGF-like" evidence="35">
    <location>
        <begin position="4492"/>
        <end position="4531"/>
    </location>
</feature>
<dbReference type="InterPro" id="IPR049883">
    <property type="entry name" value="NOTCH1_EGF-like"/>
</dbReference>
<dbReference type="PROSITE" id="PS00010">
    <property type="entry name" value="ASX_HYDROXYL"/>
    <property type="match status" value="5"/>
</dbReference>
<feature type="domain" description="Ig-like" evidence="37">
    <location>
        <begin position="3018"/>
        <end position="3107"/>
    </location>
</feature>
<dbReference type="PROSITE" id="PS50092">
    <property type="entry name" value="TSP1"/>
    <property type="match status" value="1"/>
</dbReference>
<evidence type="ECO:0000256" key="30">
    <source>
        <dbReference type="ARBA" id="ARBA00053381"/>
    </source>
</evidence>
<comment type="function">
    <text evidence="30">Involved in transforming growth factor beta-mediated rearrangement of the podocyte cytoskeleton which includes reduction of F-actin fibers and broadening, flattening and elongation of podocytes. Plays a role in basement membrane organization. May promote cleavage furrow maturation during cytokinesis in preimplantation embryos. May play a role in the architecture of adhesive and flexible epithelial cell junctions. May play a role during myocardial remodeling by imparting an effect on cardiac fibroblast migration.</text>
</comment>
<evidence type="ECO:0000256" key="15">
    <source>
        <dbReference type="ARBA" id="ARBA00022707"/>
    </source>
</evidence>
<dbReference type="SUPFAM" id="SSF82895">
    <property type="entry name" value="TSP-1 type 1 repeat"/>
    <property type="match status" value="1"/>
</dbReference>
<feature type="domain" description="Ig-like" evidence="37">
    <location>
        <begin position="2738"/>
        <end position="2826"/>
    </location>
</feature>
<dbReference type="Pfam" id="PF07679">
    <property type="entry name" value="I-set"/>
    <property type="match status" value="22"/>
</dbReference>
<evidence type="ECO:0000256" key="28">
    <source>
        <dbReference type="ARBA" id="ARBA00023319"/>
    </source>
</evidence>
<feature type="domain" description="Ig-like" evidence="37">
    <location>
        <begin position="1221"/>
        <end position="1308"/>
    </location>
</feature>
<dbReference type="STRING" id="52904.ENSSMAP00000006218"/>
<evidence type="ECO:0000256" key="31">
    <source>
        <dbReference type="ARBA" id="ARBA00072385"/>
    </source>
</evidence>
<keyword evidence="27" id="KW-0131">Cell cycle</keyword>
<dbReference type="GO" id="GO:0005886">
    <property type="term" value="C:plasma membrane"/>
    <property type="evidence" value="ECO:0007669"/>
    <property type="project" value="UniProtKB-SubCell"/>
</dbReference>
<dbReference type="SUPFAM" id="SSF53300">
    <property type="entry name" value="vWA-like"/>
    <property type="match status" value="1"/>
</dbReference>
<evidence type="ECO:0000256" key="10">
    <source>
        <dbReference type="ARBA" id="ARBA00022530"/>
    </source>
</evidence>
<feature type="domain" description="Ig-like" evidence="37">
    <location>
        <begin position="3205"/>
        <end position="3293"/>
    </location>
</feature>
<dbReference type="InterPro" id="IPR003598">
    <property type="entry name" value="Ig_sub2"/>
</dbReference>
<evidence type="ECO:0000256" key="25">
    <source>
        <dbReference type="ARBA" id="ARBA00023180"/>
    </source>
</evidence>
<feature type="domain" description="Ig-like" evidence="37">
    <location>
        <begin position="4022"/>
        <end position="4107"/>
    </location>
</feature>
<evidence type="ECO:0000256" key="9">
    <source>
        <dbReference type="ARBA" id="ARBA00022525"/>
    </source>
</evidence>
<dbReference type="Pfam" id="PF13202">
    <property type="entry name" value="EF-hand_5"/>
    <property type="match status" value="1"/>
</dbReference>
<dbReference type="InterPro" id="IPR001881">
    <property type="entry name" value="EGF-like_Ca-bd_dom"/>
</dbReference>
<keyword evidence="20" id="KW-0965">Cell junction</keyword>
<dbReference type="InterPro" id="IPR056475">
    <property type="entry name" value="GBD_Hemicentin/VWA7"/>
</dbReference>
<dbReference type="SMART" id="SM00682">
    <property type="entry name" value="G2F"/>
    <property type="match status" value="1"/>
</dbReference>
<dbReference type="InterPro" id="IPR007110">
    <property type="entry name" value="Ig-like_dom"/>
</dbReference>
<dbReference type="GO" id="GO:0051301">
    <property type="term" value="P:cell division"/>
    <property type="evidence" value="ECO:0007669"/>
    <property type="project" value="UniProtKB-KW"/>
</dbReference>
<dbReference type="SMART" id="SM00209">
    <property type="entry name" value="TSP1"/>
    <property type="match status" value="1"/>
</dbReference>
<name>A0A2U9BRP6_SCOMX</name>
<evidence type="ECO:0000256" key="1">
    <source>
        <dbReference type="ARBA" id="ARBA00004236"/>
    </source>
</evidence>
<dbReference type="FunFam" id="2.10.25.10:FF:000005">
    <property type="entry name" value="Fibrillin 2"/>
    <property type="match status" value="1"/>
</dbReference>
<evidence type="ECO:0000256" key="17">
    <source>
        <dbReference type="ARBA" id="ARBA00022729"/>
    </source>
</evidence>
<dbReference type="CDD" id="cd00096">
    <property type="entry name" value="Ig"/>
    <property type="match status" value="8"/>
</dbReference>
<dbReference type="FunFam" id="2.60.40.10:FF:000706">
    <property type="entry name" value="Hemicentin 1"/>
    <property type="match status" value="1"/>
</dbReference>
<dbReference type="Proteomes" id="UP000246464">
    <property type="component" value="Chromosome 9"/>
</dbReference>
<dbReference type="InterPro" id="IPR057613">
    <property type="entry name" value="VWA7_4"/>
</dbReference>
<evidence type="ECO:0000256" key="7">
    <source>
        <dbReference type="ARBA" id="ARBA00022475"/>
    </source>
</evidence>
<feature type="disulfide bond" evidence="33">
    <location>
        <begin position="4411"/>
        <end position="4421"/>
    </location>
</feature>
<feature type="domain" description="Ig-like" evidence="37">
    <location>
        <begin position="1773"/>
        <end position="1851"/>
    </location>
</feature>
<evidence type="ECO:0000256" key="6">
    <source>
        <dbReference type="ARBA" id="ARBA00006049"/>
    </source>
</evidence>
<dbReference type="InterPro" id="IPR000742">
    <property type="entry name" value="EGF"/>
</dbReference>
<dbReference type="PROSITE" id="PS00018">
    <property type="entry name" value="EF_HAND_1"/>
    <property type="match status" value="3"/>
</dbReference>
<keyword evidence="24" id="KW-0675">Receptor</keyword>
<feature type="domain" description="Ig-like" evidence="37">
    <location>
        <begin position="2550"/>
        <end position="2641"/>
    </location>
</feature>
<keyword evidence="19" id="KW-0106">Calcium</keyword>
<evidence type="ECO:0000256" key="20">
    <source>
        <dbReference type="ARBA" id="ARBA00022949"/>
    </source>
</evidence>
<dbReference type="Gene3D" id="2.40.155.10">
    <property type="entry name" value="Green fluorescent protein"/>
    <property type="match status" value="1"/>
</dbReference>
<feature type="domain" description="Ig-like" evidence="37">
    <location>
        <begin position="3572"/>
        <end position="3658"/>
    </location>
</feature>
<dbReference type="GO" id="GO:0070161">
    <property type="term" value="C:anchoring junction"/>
    <property type="evidence" value="ECO:0007669"/>
    <property type="project" value="UniProtKB-SubCell"/>
</dbReference>
<dbReference type="Pfam" id="PF07474">
    <property type="entry name" value="G2F"/>
    <property type="match status" value="1"/>
</dbReference>
<feature type="domain" description="Ig-like" evidence="37">
    <location>
        <begin position="3112"/>
        <end position="3200"/>
    </location>
</feature>
<keyword evidence="13" id="KW-0132">Cell division</keyword>
<dbReference type="PROSITE" id="PS50026">
    <property type="entry name" value="EGF_3"/>
    <property type="match status" value="5"/>
</dbReference>
<dbReference type="PROSITE" id="PS50222">
    <property type="entry name" value="EF_HAND_2"/>
    <property type="match status" value="3"/>
</dbReference>
<keyword evidence="25" id="KW-0325">Glycoprotein</keyword>
<dbReference type="SMART" id="SM00181">
    <property type="entry name" value="EGF"/>
    <property type="match status" value="8"/>
</dbReference>
<dbReference type="Pfam" id="PF12662">
    <property type="entry name" value="cEGF"/>
    <property type="match status" value="1"/>
</dbReference>
<feature type="compositionally biased region" description="Basic residues" evidence="34">
    <location>
        <begin position="1500"/>
        <end position="1514"/>
    </location>
</feature>
<dbReference type="FunFam" id="2.10.25.10:FF:000009">
    <property type="entry name" value="Low-density lipoprotein receptor isoform 1"/>
    <property type="match status" value="1"/>
</dbReference>
<dbReference type="FunFam" id="2.60.40.10:FF:000503">
    <property type="entry name" value="Hemicentin 1"/>
    <property type="match status" value="2"/>
</dbReference>
<dbReference type="SUPFAM" id="SSF47473">
    <property type="entry name" value="EF-hand"/>
    <property type="match status" value="1"/>
</dbReference>
<keyword evidence="9" id="KW-0964">Secreted</keyword>
<keyword evidence="7" id="KW-1003">Cell membrane</keyword>
<evidence type="ECO:0000256" key="13">
    <source>
        <dbReference type="ARBA" id="ARBA00022618"/>
    </source>
</evidence>
<dbReference type="Gene3D" id="2.10.25.10">
    <property type="entry name" value="Laminin"/>
    <property type="match status" value="8"/>
</dbReference>
<feature type="domain" description="Nidogen G2 beta-barrel" evidence="38">
    <location>
        <begin position="4171"/>
        <end position="4393"/>
    </location>
</feature>
<dbReference type="FunFam" id="3.40.50.410:FF:000032">
    <property type="entry name" value="Hemicentin 1"/>
    <property type="match status" value="1"/>
</dbReference>
<dbReference type="Pfam" id="PF00090">
    <property type="entry name" value="TSP_1"/>
    <property type="match status" value="1"/>
</dbReference>
<dbReference type="PANTHER" id="PTHR45080:SF34">
    <property type="entry name" value="MYOSIN LIGHT CHAIN KINASE, SMOOTH MUSCLE-LIKE"/>
    <property type="match status" value="1"/>
</dbReference>
<feature type="domain" description="EGF-like" evidence="35">
    <location>
        <begin position="4574"/>
        <end position="4609"/>
    </location>
</feature>
<feature type="domain" description="Ig-like" evidence="37">
    <location>
        <begin position="3752"/>
        <end position="3838"/>
    </location>
</feature>
<feature type="domain" description="EF-hand" evidence="36">
    <location>
        <begin position="234"/>
        <end position="269"/>
    </location>
</feature>
<protein>
    <recommendedName>
        <fullName evidence="31">Hemicentin-1</fullName>
    </recommendedName>
    <alternativeName>
        <fullName evidence="32">Fibulin-6</fullName>
    </alternativeName>
</protein>
<dbReference type="FunFam" id="2.60.40.10:FF:000032">
    <property type="entry name" value="palladin isoform X1"/>
    <property type="match status" value="8"/>
</dbReference>
<dbReference type="InterPro" id="IPR056861">
    <property type="entry name" value="HMCN1-like_VWA"/>
</dbReference>
<dbReference type="CDD" id="cd00054">
    <property type="entry name" value="EGF_CA"/>
    <property type="match status" value="8"/>
</dbReference>
<evidence type="ECO:0000256" key="18">
    <source>
        <dbReference type="ARBA" id="ARBA00022737"/>
    </source>
</evidence>
<reference evidence="39 40" key="1">
    <citation type="submission" date="2017-12" db="EMBL/GenBank/DDBJ databases">
        <title>Integrating genomic resources of turbot (Scophthalmus maximus) in depth evaluation of genetic and physical mapping variation across individuals.</title>
        <authorList>
            <person name="Martinez P."/>
        </authorList>
    </citation>
    <scope>NUCLEOTIDE SEQUENCE [LARGE SCALE GENOMIC DNA]</scope>
</reference>
<feature type="domain" description="Ig-like" evidence="37">
    <location>
        <begin position="3296"/>
        <end position="3384"/>
    </location>
</feature>
<feature type="domain" description="Ig-like" evidence="37">
    <location>
        <begin position="853"/>
        <end position="935"/>
    </location>
</feature>
<dbReference type="Gene3D" id="1.10.238.10">
    <property type="entry name" value="EF-hand"/>
    <property type="match status" value="1"/>
</dbReference>
<feature type="domain" description="Ig-like" evidence="37">
    <location>
        <begin position="763"/>
        <end position="848"/>
    </location>
</feature>
<dbReference type="Gene3D" id="3.40.50.410">
    <property type="entry name" value="von Willebrand factor, type A domain"/>
    <property type="match status" value="1"/>
</dbReference>
<dbReference type="PROSITE" id="PS50835">
    <property type="entry name" value="IG_LIKE"/>
    <property type="match status" value="32"/>
</dbReference>
<evidence type="ECO:0000313" key="39">
    <source>
        <dbReference type="EMBL" id="AWP06721.1"/>
    </source>
</evidence>
<dbReference type="FunFam" id="2.60.40.10:FF:000328">
    <property type="entry name" value="CLUMA_CG000981, isoform A"/>
    <property type="match status" value="1"/>
</dbReference>
<feature type="domain" description="Ig-like" evidence="37">
    <location>
        <begin position="3663"/>
        <end position="3748"/>
    </location>
</feature>
<dbReference type="Pfam" id="PF25106">
    <property type="entry name" value="VWA_4"/>
    <property type="match status" value="1"/>
</dbReference>
<evidence type="ECO:0000256" key="34">
    <source>
        <dbReference type="SAM" id="MobiDB-lite"/>
    </source>
</evidence>
<accession>A0A2U9BRP6</accession>
<evidence type="ECO:0000259" key="36">
    <source>
        <dbReference type="PROSITE" id="PS50222"/>
    </source>
</evidence>
<evidence type="ECO:0000256" key="14">
    <source>
        <dbReference type="ARBA" id="ARBA00022692"/>
    </source>
</evidence>
<dbReference type="FunFam" id="2.60.40.10:FF:000186">
    <property type="entry name" value="Hemicentin 1"/>
    <property type="match status" value="3"/>
</dbReference>
<dbReference type="InterPro" id="IPR036465">
    <property type="entry name" value="vWFA_dom_sf"/>
</dbReference>
<feature type="domain" description="EGF-like" evidence="35">
    <location>
        <begin position="4617"/>
        <end position="4657"/>
    </location>
</feature>
<dbReference type="FunFam" id="2.10.25.10:FF:000008">
    <property type="entry name" value="Signal peptide, CUB domain, EGF-like 2"/>
    <property type="match status" value="1"/>
</dbReference>
<dbReference type="InterPro" id="IPR050958">
    <property type="entry name" value="Cell_Adh-Cytoskel_Orgn"/>
</dbReference>
<evidence type="ECO:0000256" key="4">
    <source>
        <dbReference type="ARBA" id="ARBA00004496"/>
    </source>
</evidence>
<feature type="domain" description="Ig-like" evidence="37">
    <location>
        <begin position="1034"/>
        <end position="1120"/>
    </location>
</feature>
<dbReference type="Pfam" id="PF23610">
    <property type="entry name" value="VWA7_4"/>
    <property type="match status" value="1"/>
</dbReference>
<dbReference type="Pfam" id="PF07645">
    <property type="entry name" value="EGF_CA"/>
    <property type="match status" value="6"/>
</dbReference>
<evidence type="ECO:0000256" key="24">
    <source>
        <dbReference type="ARBA" id="ARBA00023170"/>
    </source>
</evidence>
<evidence type="ECO:0000256" key="29">
    <source>
        <dbReference type="ARBA" id="ARBA00037437"/>
    </source>
</evidence>
<keyword evidence="17" id="KW-0732">Signal</keyword>
<dbReference type="SUPFAM" id="SSF48726">
    <property type="entry name" value="Immunoglobulin"/>
    <property type="match status" value="32"/>
</dbReference>
<dbReference type="SMART" id="SM00406">
    <property type="entry name" value="IGv"/>
    <property type="match status" value="15"/>
</dbReference>
<feature type="domain" description="Ig-like" evidence="37">
    <location>
        <begin position="2062"/>
        <end position="2149"/>
    </location>
</feature>
<evidence type="ECO:0000256" key="12">
    <source>
        <dbReference type="ARBA" id="ARBA00022583"/>
    </source>
</evidence>
<dbReference type="SUPFAM" id="SSF54511">
    <property type="entry name" value="GFP-like"/>
    <property type="match status" value="1"/>
</dbReference>
<dbReference type="InterPro" id="IPR003599">
    <property type="entry name" value="Ig_sub"/>
</dbReference>
<keyword evidence="28" id="KW-0393">Immunoglobulin domain</keyword>
<dbReference type="FunFam" id="2.20.100.10:FF:000007">
    <property type="entry name" value="Thrombospondin 1"/>
    <property type="match status" value="1"/>
</dbReference>
<evidence type="ECO:0000256" key="32">
    <source>
        <dbReference type="ARBA" id="ARBA00080303"/>
    </source>
</evidence>
<evidence type="ECO:0000256" key="33">
    <source>
        <dbReference type="PROSITE-ProRule" id="PRU00076"/>
    </source>
</evidence>
<dbReference type="GO" id="GO:0005737">
    <property type="term" value="C:cytoplasm"/>
    <property type="evidence" value="ECO:0007669"/>
    <property type="project" value="UniProtKB-SubCell"/>
</dbReference>
<feature type="domain" description="Ig-like" evidence="37">
    <location>
        <begin position="1404"/>
        <end position="1446"/>
    </location>
</feature>
<dbReference type="GO" id="GO:0006897">
    <property type="term" value="P:endocytosis"/>
    <property type="evidence" value="ECO:0007669"/>
    <property type="project" value="UniProtKB-KW"/>
</dbReference>
<dbReference type="InterPro" id="IPR013783">
    <property type="entry name" value="Ig-like_fold"/>
</dbReference>
<feature type="domain" description="Ig-like" evidence="37">
    <location>
        <begin position="1313"/>
        <end position="1399"/>
    </location>
</feature>
<keyword evidence="12" id="KW-0254">Endocytosis</keyword>
<dbReference type="FunFam" id="2.60.40.10:FF:000285">
    <property type="entry name" value="Hemicentin 1"/>
    <property type="match status" value="4"/>
</dbReference>
<evidence type="ECO:0000256" key="21">
    <source>
        <dbReference type="ARBA" id="ARBA00022989"/>
    </source>
</evidence>
<dbReference type="InterPro" id="IPR036383">
    <property type="entry name" value="TSP1_rpt_sf"/>
</dbReference>
<feature type="domain" description="EF-hand" evidence="36">
    <location>
        <begin position="150"/>
        <end position="185"/>
    </location>
</feature>
<dbReference type="PRINTS" id="PR00450">
    <property type="entry name" value="RECOVERIN"/>
</dbReference>
<dbReference type="SMART" id="SM00179">
    <property type="entry name" value="EGF_CA"/>
    <property type="match status" value="8"/>
</dbReference>
<dbReference type="InterPro" id="IPR002048">
    <property type="entry name" value="EF_hand_dom"/>
</dbReference>
<dbReference type="InterPro" id="IPR000152">
    <property type="entry name" value="EGF-type_Asp/Asn_hydroxyl_site"/>
</dbReference>
<feature type="domain" description="Ig-like" evidence="37">
    <location>
        <begin position="3479"/>
        <end position="3569"/>
    </location>
</feature>
<feature type="domain" description="Ig-like" evidence="37">
    <location>
        <begin position="1125"/>
        <end position="1215"/>
    </location>
</feature>
<dbReference type="FunFam" id="2.10.25.10:FF:000210">
    <property type="entry name" value="Hemicentin 1"/>
    <property type="match status" value="1"/>
</dbReference>